<dbReference type="AlphaFoldDB" id="B4D0C4"/>
<evidence type="ECO:0000256" key="2">
    <source>
        <dbReference type="ARBA" id="ARBA00023125"/>
    </source>
</evidence>
<dbReference type="RefSeq" id="WP_006979687.1">
    <property type="nucleotide sequence ID" value="NZ_ABVL01000005.1"/>
</dbReference>
<sequence>MDKQSKPTSAAEAAQLAAARDEFVTQWGAIGNSWGINRTMAQIHALLIITPRALTTDEVMEDLKISRGNAHTNLRELVGWGLVRSVVRKGERKEYFEAEKEVWKMFCIIVRERKRREIRPAINVLKDCIERVDDLKSPEARSFAAQTKALSDFMEMADGVLSKVVRSEQSTIVPWALKFLK</sequence>
<dbReference type="EMBL" id="ABVL01000005">
    <property type="protein sequence ID" value="EDY20438.1"/>
    <property type="molecule type" value="Genomic_DNA"/>
</dbReference>
<dbReference type="PANTHER" id="PTHR38465:SF1">
    <property type="entry name" value="HTH-TYPE TRANSCRIPTIONAL REGULATOR MJ1563-RELATED"/>
    <property type="match status" value="1"/>
</dbReference>
<dbReference type="PIRSF" id="PIRSF006707">
    <property type="entry name" value="MJ1563"/>
    <property type="match status" value="1"/>
</dbReference>
<name>B4D0C4_9BACT</name>
<evidence type="ECO:0000313" key="6">
    <source>
        <dbReference type="Proteomes" id="UP000005824"/>
    </source>
</evidence>
<evidence type="ECO:0000256" key="1">
    <source>
        <dbReference type="ARBA" id="ARBA00023015"/>
    </source>
</evidence>
<dbReference type="STRING" id="497964.CfE428DRAFT_2362"/>
<organism evidence="5 6">
    <name type="scientific">Chthoniobacter flavus Ellin428</name>
    <dbReference type="NCBI Taxonomy" id="497964"/>
    <lineage>
        <taxon>Bacteria</taxon>
        <taxon>Pseudomonadati</taxon>
        <taxon>Verrucomicrobiota</taxon>
        <taxon>Spartobacteria</taxon>
        <taxon>Chthoniobacterales</taxon>
        <taxon>Chthoniobacteraceae</taxon>
        <taxon>Chthoniobacter</taxon>
    </lineage>
</organism>
<dbReference type="InterPro" id="IPR026282">
    <property type="entry name" value="MJ1563"/>
</dbReference>
<keyword evidence="1 4" id="KW-0805">Transcription regulation</keyword>
<proteinExistence type="inferred from homology"/>
<dbReference type="SUPFAM" id="SSF46785">
    <property type="entry name" value="Winged helix' DNA-binding domain"/>
    <property type="match status" value="1"/>
</dbReference>
<dbReference type="InParanoid" id="B4D0C4"/>
<dbReference type="PANTHER" id="PTHR38465">
    <property type="entry name" value="HTH-TYPE TRANSCRIPTIONAL REGULATOR MJ1563-RELATED"/>
    <property type="match status" value="1"/>
</dbReference>
<keyword evidence="6" id="KW-1185">Reference proteome</keyword>
<gene>
    <name evidence="5" type="ORF">CfE428DRAFT_2362</name>
</gene>
<dbReference type="InterPro" id="IPR036388">
    <property type="entry name" value="WH-like_DNA-bd_sf"/>
</dbReference>
<protein>
    <recommendedName>
        <fullName evidence="4">HTH-type transcriptional regulator</fullName>
    </recommendedName>
</protein>
<evidence type="ECO:0000256" key="4">
    <source>
        <dbReference type="PIRNR" id="PIRNR006707"/>
    </source>
</evidence>
<comment type="caution">
    <text evidence="5">The sequence shown here is derived from an EMBL/GenBank/DDBJ whole genome shotgun (WGS) entry which is preliminary data.</text>
</comment>
<evidence type="ECO:0000313" key="5">
    <source>
        <dbReference type="EMBL" id="EDY20438.1"/>
    </source>
</evidence>
<keyword evidence="3 4" id="KW-0804">Transcription</keyword>
<reference evidence="5 6" key="1">
    <citation type="journal article" date="2011" name="J. Bacteriol.">
        <title>Genome sequence of Chthoniobacter flavus Ellin428, an aerobic heterotrophic soil bacterium.</title>
        <authorList>
            <person name="Kant R."/>
            <person name="van Passel M.W."/>
            <person name="Palva A."/>
            <person name="Lucas S."/>
            <person name="Lapidus A."/>
            <person name="Glavina Del Rio T."/>
            <person name="Dalin E."/>
            <person name="Tice H."/>
            <person name="Bruce D."/>
            <person name="Goodwin L."/>
            <person name="Pitluck S."/>
            <person name="Larimer F.W."/>
            <person name="Land M.L."/>
            <person name="Hauser L."/>
            <person name="Sangwan P."/>
            <person name="de Vos W.M."/>
            <person name="Janssen P.H."/>
            <person name="Smidt H."/>
        </authorList>
    </citation>
    <scope>NUCLEOTIDE SEQUENCE [LARGE SCALE GENOMIC DNA]</scope>
    <source>
        <strain evidence="5 6">Ellin428</strain>
    </source>
</reference>
<accession>B4D0C4</accession>
<dbReference type="Gene3D" id="1.10.10.10">
    <property type="entry name" value="Winged helix-like DNA-binding domain superfamily/Winged helix DNA-binding domain"/>
    <property type="match status" value="1"/>
</dbReference>
<dbReference type="InterPro" id="IPR036390">
    <property type="entry name" value="WH_DNA-bd_sf"/>
</dbReference>
<comment type="similarity">
    <text evidence="4">Belongs to the GbsR family.</text>
</comment>
<dbReference type="eggNOG" id="COG1510">
    <property type="taxonomic scope" value="Bacteria"/>
</dbReference>
<dbReference type="Proteomes" id="UP000005824">
    <property type="component" value="Unassembled WGS sequence"/>
</dbReference>
<evidence type="ECO:0000256" key="3">
    <source>
        <dbReference type="ARBA" id="ARBA00023163"/>
    </source>
</evidence>
<keyword evidence="2 4" id="KW-0238">DNA-binding</keyword>
<dbReference type="GO" id="GO:0003677">
    <property type="term" value="F:DNA binding"/>
    <property type="evidence" value="ECO:0007669"/>
    <property type="project" value="UniProtKB-UniRule"/>
</dbReference>
<dbReference type="InterPro" id="IPR052362">
    <property type="entry name" value="HTH-GbsR_regulator"/>
</dbReference>